<feature type="region of interest" description="Disordered" evidence="1">
    <location>
        <begin position="338"/>
        <end position="448"/>
    </location>
</feature>
<dbReference type="AlphaFoldDB" id="A0A9D5DDL2"/>
<feature type="compositionally biased region" description="Basic and acidic residues" evidence="1">
    <location>
        <begin position="39"/>
        <end position="58"/>
    </location>
</feature>
<sequence>MSRCFPFPPPGYKNKSPINHLDLLAKEKYKEKKHKKEKKDKEKREGKDKKDKDRSKDKRKEKKDRKEKHKDKKKDKDKDRDQDKSRTPNEGRTEEHTTPQKGEKVGDSGHNADDVKDSKYVEELGRRIRNEEKGVANRVAENSSGFFQKRNESMGSGMAFSTPVQRSESVGTGTAVTASSQKRSETCSIPKGIETKGTGTASTNFLQKRAESVGTGSGISGLDKGRIGSTSTVTAIGGSVEKRIESVDARTAINDSVQKRMETADTGSAINSSLPKRIEKMGTGSGQKRNESKGTAMGADKERGSGNKMVANHIIAEERRNNGMGKLVEMDMDKRIESVGATTVKNERVAGNKMVPNHVGKEERRNSGLGKQEATDADKRTGAKDKDKDREADRHRDKDREEKRNKGKHKDKDKYKEKEKDKMRQKGEQREKAQEIIKDSGKKDLVDSSSIKPSAFHIDSEKCTHTDGSIKKRKDFEVNGMLHENDVRPNKLLKTTPSPLPTVQNGRTLELSHMSTPNSLIRHDASNSVKAGLPDNKTRKANGITGAHTPPIEMKPLAIADTSGNGEITKKPPHRDCKYLNQVYSVPKMEEFSENVDQAWLFSSENYLQKPMKLKAEETPQVWAEAMHIDSADVFALPYVIPY</sequence>
<dbReference type="PANTHER" id="PTHR34660">
    <property type="entry name" value="MYB-LIKE PROTEIN X"/>
    <property type="match status" value="1"/>
</dbReference>
<dbReference type="OrthoDB" id="1913135at2759"/>
<dbReference type="EMBL" id="JAGGNH010000001">
    <property type="protein sequence ID" value="KAJ0988915.1"/>
    <property type="molecule type" value="Genomic_DNA"/>
</dbReference>
<reference evidence="2" key="1">
    <citation type="submission" date="2021-03" db="EMBL/GenBank/DDBJ databases">
        <authorList>
            <person name="Li Z."/>
            <person name="Yang C."/>
        </authorList>
    </citation>
    <scope>NUCLEOTIDE SEQUENCE</scope>
    <source>
        <strain evidence="2">Dzin_1.0</strain>
        <tissue evidence="2">Leaf</tissue>
    </source>
</reference>
<feature type="compositionally biased region" description="Polar residues" evidence="1">
    <location>
        <begin position="162"/>
        <end position="181"/>
    </location>
</feature>
<name>A0A9D5DDL2_9LILI</name>
<evidence type="ECO:0000313" key="3">
    <source>
        <dbReference type="Proteomes" id="UP001085076"/>
    </source>
</evidence>
<feature type="compositionally biased region" description="Basic and acidic residues" evidence="1">
    <location>
        <begin position="373"/>
        <end position="446"/>
    </location>
</feature>
<accession>A0A9D5DDL2</accession>
<evidence type="ECO:0000256" key="1">
    <source>
        <dbReference type="SAM" id="MobiDB-lite"/>
    </source>
</evidence>
<comment type="caution">
    <text evidence="2">The sequence shown here is derived from an EMBL/GenBank/DDBJ whole genome shotgun (WGS) entry which is preliminary data.</text>
</comment>
<proteinExistence type="predicted"/>
<feature type="region of interest" description="Disordered" evidence="1">
    <location>
        <begin position="146"/>
        <end position="203"/>
    </location>
</feature>
<feature type="compositionally biased region" description="Basic and acidic residues" evidence="1">
    <location>
        <begin position="74"/>
        <end position="125"/>
    </location>
</feature>
<dbReference type="Proteomes" id="UP001085076">
    <property type="component" value="Miscellaneous, Linkage group lg01"/>
</dbReference>
<keyword evidence="3" id="KW-1185">Reference proteome</keyword>
<dbReference type="PANTHER" id="PTHR34660:SF3">
    <property type="entry name" value="RRM DOMAIN-CONTAINING PROTEIN"/>
    <property type="match status" value="1"/>
</dbReference>
<evidence type="ECO:0000313" key="2">
    <source>
        <dbReference type="EMBL" id="KAJ0988915.1"/>
    </source>
</evidence>
<gene>
    <name evidence="2" type="ORF">J5N97_007271</name>
</gene>
<feature type="compositionally biased region" description="Pro residues" evidence="1">
    <location>
        <begin position="1"/>
        <end position="11"/>
    </location>
</feature>
<feature type="region of interest" description="Disordered" evidence="1">
    <location>
        <begin position="1"/>
        <end position="125"/>
    </location>
</feature>
<feature type="compositionally biased region" description="Basic residues" evidence="1">
    <location>
        <begin position="59"/>
        <end position="73"/>
    </location>
</feature>
<evidence type="ECO:0008006" key="4">
    <source>
        <dbReference type="Google" id="ProtNLM"/>
    </source>
</evidence>
<organism evidence="2 3">
    <name type="scientific">Dioscorea zingiberensis</name>
    <dbReference type="NCBI Taxonomy" id="325984"/>
    <lineage>
        <taxon>Eukaryota</taxon>
        <taxon>Viridiplantae</taxon>
        <taxon>Streptophyta</taxon>
        <taxon>Embryophyta</taxon>
        <taxon>Tracheophyta</taxon>
        <taxon>Spermatophyta</taxon>
        <taxon>Magnoliopsida</taxon>
        <taxon>Liliopsida</taxon>
        <taxon>Dioscoreales</taxon>
        <taxon>Dioscoreaceae</taxon>
        <taxon>Dioscorea</taxon>
    </lineage>
</organism>
<feature type="region of interest" description="Disordered" evidence="1">
    <location>
        <begin position="270"/>
        <end position="318"/>
    </location>
</feature>
<feature type="region of interest" description="Disordered" evidence="1">
    <location>
        <begin position="528"/>
        <end position="551"/>
    </location>
</feature>
<reference evidence="2" key="2">
    <citation type="journal article" date="2022" name="Hortic Res">
        <title>The genome of Dioscorea zingiberensis sheds light on the biosynthesis, origin and evolution of the medicinally important diosgenin saponins.</title>
        <authorList>
            <person name="Li Y."/>
            <person name="Tan C."/>
            <person name="Li Z."/>
            <person name="Guo J."/>
            <person name="Li S."/>
            <person name="Chen X."/>
            <person name="Wang C."/>
            <person name="Dai X."/>
            <person name="Yang H."/>
            <person name="Song W."/>
            <person name="Hou L."/>
            <person name="Xu J."/>
            <person name="Tong Z."/>
            <person name="Xu A."/>
            <person name="Yuan X."/>
            <person name="Wang W."/>
            <person name="Yang Q."/>
            <person name="Chen L."/>
            <person name="Sun Z."/>
            <person name="Wang K."/>
            <person name="Pan B."/>
            <person name="Chen J."/>
            <person name="Bao Y."/>
            <person name="Liu F."/>
            <person name="Qi X."/>
            <person name="Gang D.R."/>
            <person name="Wen J."/>
            <person name="Li J."/>
        </authorList>
    </citation>
    <scope>NUCLEOTIDE SEQUENCE</scope>
    <source>
        <strain evidence="2">Dzin_1.0</strain>
    </source>
</reference>
<protein>
    <recommendedName>
        <fullName evidence="4">Myb-like protein X</fullName>
    </recommendedName>
</protein>